<keyword evidence="2 5" id="KW-0812">Transmembrane</keyword>
<feature type="transmembrane region" description="Helical" evidence="5">
    <location>
        <begin position="340"/>
        <end position="359"/>
    </location>
</feature>
<feature type="transmembrane region" description="Helical" evidence="5">
    <location>
        <begin position="277"/>
        <end position="298"/>
    </location>
</feature>
<evidence type="ECO:0000313" key="7">
    <source>
        <dbReference type="EMBL" id="GAA4621437.1"/>
    </source>
</evidence>
<feature type="domain" description="Major facilitator superfamily (MFS) profile" evidence="6">
    <location>
        <begin position="20"/>
        <end position="460"/>
    </location>
</feature>
<dbReference type="InterPro" id="IPR036259">
    <property type="entry name" value="MFS_trans_sf"/>
</dbReference>
<accession>A0ABP8U3H6</accession>
<proteinExistence type="predicted"/>
<feature type="transmembrane region" description="Helical" evidence="5">
    <location>
        <begin position="236"/>
        <end position="257"/>
    </location>
</feature>
<dbReference type="InterPro" id="IPR011701">
    <property type="entry name" value="MFS"/>
</dbReference>
<organism evidence="7 8">
    <name type="scientific">Actinoallomurus vinaceus</name>
    <dbReference type="NCBI Taxonomy" id="1080074"/>
    <lineage>
        <taxon>Bacteria</taxon>
        <taxon>Bacillati</taxon>
        <taxon>Actinomycetota</taxon>
        <taxon>Actinomycetes</taxon>
        <taxon>Streptosporangiales</taxon>
        <taxon>Thermomonosporaceae</taxon>
        <taxon>Actinoallomurus</taxon>
    </lineage>
</organism>
<dbReference type="PANTHER" id="PTHR42718">
    <property type="entry name" value="MAJOR FACILITATOR SUPERFAMILY MULTIDRUG TRANSPORTER MFSC"/>
    <property type="match status" value="1"/>
</dbReference>
<feature type="transmembrane region" description="Helical" evidence="5">
    <location>
        <begin position="54"/>
        <end position="74"/>
    </location>
</feature>
<feature type="transmembrane region" description="Helical" evidence="5">
    <location>
        <begin position="371"/>
        <end position="390"/>
    </location>
</feature>
<feature type="transmembrane region" description="Helical" evidence="5">
    <location>
        <begin position="211"/>
        <end position="230"/>
    </location>
</feature>
<comment type="subcellular location">
    <subcellularLocation>
        <location evidence="1">Cell membrane</location>
        <topology evidence="1">Multi-pass membrane protein</topology>
    </subcellularLocation>
</comment>
<reference evidence="8" key="1">
    <citation type="journal article" date="2019" name="Int. J. Syst. Evol. Microbiol.">
        <title>The Global Catalogue of Microorganisms (GCM) 10K type strain sequencing project: providing services to taxonomists for standard genome sequencing and annotation.</title>
        <authorList>
            <consortium name="The Broad Institute Genomics Platform"/>
            <consortium name="The Broad Institute Genome Sequencing Center for Infectious Disease"/>
            <person name="Wu L."/>
            <person name="Ma J."/>
        </authorList>
    </citation>
    <scope>NUCLEOTIDE SEQUENCE [LARGE SCALE GENOMIC DNA]</scope>
    <source>
        <strain evidence="8">JCM 17939</strain>
    </source>
</reference>
<name>A0ABP8U3H6_9ACTN</name>
<evidence type="ECO:0000256" key="4">
    <source>
        <dbReference type="ARBA" id="ARBA00023136"/>
    </source>
</evidence>
<dbReference type="Gene3D" id="1.20.1250.20">
    <property type="entry name" value="MFS general substrate transporter like domains"/>
    <property type="match status" value="1"/>
</dbReference>
<feature type="transmembrane region" description="Helical" evidence="5">
    <location>
        <begin position="20"/>
        <end position="42"/>
    </location>
</feature>
<keyword evidence="3 5" id="KW-1133">Transmembrane helix</keyword>
<evidence type="ECO:0000256" key="2">
    <source>
        <dbReference type="ARBA" id="ARBA00022692"/>
    </source>
</evidence>
<dbReference type="PRINTS" id="PR01036">
    <property type="entry name" value="TCRTETB"/>
</dbReference>
<keyword evidence="4 5" id="KW-0472">Membrane</keyword>
<dbReference type="PANTHER" id="PTHR42718:SF39">
    <property type="entry name" value="ACTINORHODIN TRANSPORTER-RELATED"/>
    <property type="match status" value="1"/>
</dbReference>
<protein>
    <submittedName>
        <fullName evidence="7">MFS transporter</fullName>
    </submittedName>
</protein>
<dbReference type="SUPFAM" id="SSF103473">
    <property type="entry name" value="MFS general substrate transporter"/>
    <property type="match status" value="1"/>
</dbReference>
<comment type="caution">
    <text evidence="7">The sequence shown here is derived from an EMBL/GenBank/DDBJ whole genome shotgun (WGS) entry which is preliminary data.</text>
</comment>
<dbReference type="RefSeq" id="WP_345429366.1">
    <property type="nucleotide sequence ID" value="NZ_BAABHK010000001.1"/>
</dbReference>
<dbReference type="PROSITE" id="PS50850">
    <property type="entry name" value="MFS"/>
    <property type="match status" value="1"/>
</dbReference>
<evidence type="ECO:0000256" key="3">
    <source>
        <dbReference type="ARBA" id="ARBA00022989"/>
    </source>
</evidence>
<feature type="transmembrane region" description="Helical" evidence="5">
    <location>
        <begin position="402"/>
        <end position="427"/>
    </location>
</feature>
<sequence length="463" mass="46741">MAQITLDARTAPPPVRRGGLLTIIMLGQFMAVLDVTVVNVAAPTIRTDLHASGAGLQLVIAGYTIAYAMLLITGARLGDILGHRRAFLGGLAVFTAASLACGLAGSTGLLIAFRFVQGAGSALMVPQVMSLIQRSFTGTARARALSVYSAVLSGGAVVGQVVGGALVSADILGTGWRPVFLVNVPIGIVLLLAGPRVLPGDTGEPGRRLDLPGVFGLSAAVVCFVVPLVLGHEEGWPGWGWLMLAGSVVLFGGFVALQRRAAAPLIPGRLLRTPGVLPGAAAIFVCMATFGGFLFSLALHLQGGLGETPLRAGLSFIPGAGGFALASLNWRRVPARWHRLMVPAAFLVAALGYVGLGAFRSGGVGLEVAMGLTGLGLGGAFSPMLAMALADVPVGDAADASGLLVTMTQLGQVVGVATFGTLFLSVAPPTGHALAVTGTALAAVAVLGACCSLLVVRGARRPG</sequence>
<dbReference type="CDD" id="cd17321">
    <property type="entry name" value="MFS_MMR_MDR_like"/>
    <property type="match status" value="1"/>
</dbReference>
<evidence type="ECO:0000259" key="6">
    <source>
        <dbReference type="PROSITE" id="PS50850"/>
    </source>
</evidence>
<evidence type="ECO:0000313" key="8">
    <source>
        <dbReference type="Proteomes" id="UP001501442"/>
    </source>
</evidence>
<evidence type="ECO:0000256" key="5">
    <source>
        <dbReference type="SAM" id="Phobius"/>
    </source>
</evidence>
<dbReference type="EMBL" id="BAABHK010000001">
    <property type="protein sequence ID" value="GAA4621437.1"/>
    <property type="molecule type" value="Genomic_DNA"/>
</dbReference>
<dbReference type="InterPro" id="IPR020846">
    <property type="entry name" value="MFS_dom"/>
</dbReference>
<feature type="transmembrane region" description="Helical" evidence="5">
    <location>
        <begin position="86"/>
        <end position="105"/>
    </location>
</feature>
<gene>
    <name evidence="7" type="ORF">GCM10023196_009600</name>
</gene>
<keyword evidence="8" id="KW-1185">Reference proteome</keyword>
<feature type="transmembrane region" description="Helical" evidence="5">
    <location>
        <begin position="179"/>
        <end position="199"/>
    </location>
</feature>
<dbReference type="Proteomes" id="UP001501442">
    <property type="component" value="Unassembled WGS sequence"/>
</dbReference>
<dbReference type="Pfam" id="PF07690">
    <property type="entry name" value="MFS_1"/>
    <property type="match status" value="1"/>
</dbReference>
<feature type="transmembrane region" description="Helical" evidence="5">
    <location>
        <begin position="310"/>
        <end position="328"/>
    </location>
</feature>
<dbReference type="Gene3D" id="1.20.1720.10">
    <property type="entry name" value="Multidrug resistance protein D"/>
    <property type="match status" value="1"/>
</dbReference>
<evidence type="ECO:0000256" key="1">
    <source>
        <dbReference type="ARBA" id="ARBA00004651"/>
    </source>
</evidence>
<feature type="transmembrane region" description="Helical" evidence="5">
    <location>
        <begin position="433"/>
        <end position="456"/>
    </location>
</feature>
<feature type="transmembrane region" description="Helical" evidence="5">
    <location>
        <begin position="144"/>
        <end position="167"/>
    </location>
</feature>